<dbReference type="Pfam" id="PF06541">
    <property type="entry name" value="ABC_trans_CmpB"/>
    <property type="match status" value="1"/>
</dbReference>
<reference evidence="2" key="1">
    <citation type="submission" date="2023-07" db="EMBL/GenBank/DDBJ databases">
        <title>Genomic Encyclopedia of Type Strains, Phase IV (KMG-IV): sequencing the most valuable type-strain genomes for metagenomic binning, comparative biology and taxonomic classification.</title>
        <authorList>
            <person name="Goeker M."/>
        </authorList>
    </citation>
    <scope>NUCLEOTIDE SEQUENCE</scope>
    <source>
        <strain evidence="2">DSM 19659</strain>
    </source>
</reference>
<dbReference type="InterPro" id="IPR010540">
    <property type="entry name" value="CmpB_TMEM229"/>
</dbReference>
<feature type="transmembrane region" description="Helical" evidence="1">
    <location>
        <begin position="31"/>
        <end position="50"/>
    </location>
</feature>
<keyword evidence="1" id="KW-1133">Transmembrane helix</keyword>
<feature type="transmembrane region" description="Helical" evidence="1">
    <location>
        <begin position="62"/>
        <end position="85"/>
    </location>
</feature>
<accession>A0AAE4ALT8</accession>
<gene>
    <name evidence="2" type="ORF">J2S20_002241</name>
</gene>
<evidence type="ECO:0000313" key="2">
    <source>
        <dbReference type="EMBL" id="MDQ0153520.1"/>
    </source>
</evidence>
<name>A0AAE4ALT8_9FIRM</name>
<dbReference type="EMBL" id="JAUSTO010000023">
    <property type="protein sequence ID" value="MDQ0153520.1"/>
    <property type="molecule type" value="Genomic_DNA"/>
</dbReference>
<dbReference type="RefSeq" id="WP_307255425.1">
    <property type="nucleotide sequence ID" value="NZ_JAUSTO010000023.1"/>
</dbReference>
<proteinExistence type="predicted"/>
<dbReference type="Proteomes" id="UP001241537">
    <property type="component" value="Unassembled WGS sequence"/>
</dbReference>
<comment type="caution">
    <text evidence="2">The sequence shown here is derived from an EMBL/GenBank/DDBJ whole genome shotgun (WGS) entry which is preliminary data.</text>
</comment>
<evidence type="ECO:0000256" key="1">
    <source>
        <dbReference type="SAM" id="Phobius"/>
    </source>
</evidence>
<keyword evidence="1" id="KW-0472">Membrane</keyword>
<dbReference type="AlphaFoldDB" id="A0AAE4ALT8"/>
<organism evidence="2 3">
    <name type="scientific">Moryella indoligenes</name>
    <dbReference type="NCBI Taxonomy" id="371674"/>
    <lineage>
        <taxon>Bacteria</taxon>
        <taxon>Bacillati</taxon>
        <taxon>Bacillota</taxon>
        <taxon>Clostridia</taxon>
        <taxon>Lachnospirales</taxon>
        <taxon>Lachnospiraceae</taxon>
        <taxon>Moryella</taxon>
    </lineage>
</organism>
<evidence type="ECO:0000313" key="3">
    <source>
        <dbReference type="Proteomes" id="UP001241537"/>
    </source>
</evidence>
<feature type="transmembrane region" description="Helical" evidence="1">
    <location>
        <begin position="97"/>
        <end position="119"/>
    </location>
</feature>
<protein>
    <submittedName>
        <fullName evidence="2">Membrane protein</fullName>
    </submittedName>
</protein>
<keyword evidence="1" id="KW-0812">Transmembrane</keyword>
<feature type="transmembrane region" description="Helical" evidence="1">
    <location>
        <begin position="7"/>
        <end position="25"/>
    </location>
</feature>
<keyword evidence="3" id="KW-1185">Reference proteome</keyword>
<sequence length="138" mass="16182">MRHWVKHLILMMIGGALYVLLELLWRGYSHWTMFFLGGTCFVVLGLLNEVIPWEVPLWRQALLGTVIVTAAEFMTGCVVNLWFGWQVWNYSHMPGNILGQICLLYTLLWIPVSVMGIILDDWLRYLLFGEERPHYKLK</sequence>